<comment type="caution">
    <text evidence="1">The sequence shown here is derived from an EMBL/GenBank/DDBJ whole genome shotgun (WGS) entry which is preliminary data.</text>
</comment>
<keyword evidence="2" id="KW-1185">Reference proteome</keyword>
<dbReference type="GO" id="GO:0005576">
    <property type="term" value="C:extracellular region"/>
    <property type="evidence" value="ECO:0007669"/>
    <property type="project" value="UniProtKB-SubCell"/>
</dbReference>
<organism evidence="1 2">
    <name type="scientific">Phytophthora lilii</name>
    <dbReference type="NCBI Taxonomy" id="2077276"/>
    <lineage>
        <taxon>Eukaryota</taxon>
        <taxon>Sar</taxon>
        <taxon>Stramenopiles</taxon>
        <taxon>Oomycota</taxon>
        <taxon>Peronosporomycetes</taxon>
        <taxon>Peronosporales</taxon>
        <taxon>Peronosporaceae</taxon>
        <taxon>Phytophthora</taxon>
    </lineage>
</organism>
<dbReference type="Proteomes" id="UP001165083">
    <property type="component" value="Unassembled WGS sequence"/>
</dbReference>
<proteinExistence type="predicted"/>
<dbReference type="OrthoDB" id="110891at2759"/>
<evidence type="ECO:0000313" key="2">
    <source>
        <dbReference type="Proteomes" id="UP001165083"/>
    </source>
</evidence>
<dbReference type="AlphaFoldDB" id="A0A9W6TK23"/>
<accession>A0A9W6TK23</accession>
<reference evidence="1" key="1">
    <citation type="submission" date="2023-04" db="EMBL/GenBank/DDBJ databases">
        <title>Phytophthora lilii NBRC 32176.</title>
        <authorList>
            <person name="Ichikawa N."/>
            <person name="Sato H."/>
            <person name="Tonouchi N."/>
        </authorList>
    </citation>
    <scope>NUCLEOTIDE SEQUENCE</scope>
    <source>
        <strain evidence="1">NBRC 32176</strain>
    </source>
</reference>
<sequence length="437" mass="49712">MLSTLVGRYGDEDVARMLTTVITVRGNKDTAKALQNAQFSKWASEEKTADDVFKLFKLNQVENDRFLLRNPMLRTWTSYVEKLGEDPYQFLFLKLKMRYRSDLGLARMLVSAKEQRGTSTIVSNLENVQFKNWISEGKSADDVFELLKLDSVKDNIFNDPMLSTWTSYVQRLGKNSGEELFGVLRKEYNDEALASLLVLVAAKENPETWYIAKDVEAVEIKRWIKEGKTTDDVFKLLNLDSVGDKLFQSPALSTLTSYLNQLDKENADSLLLSALKARYDDDVLTKMLSEAQKNLNTKVLGVDLQEMLWLSNKTPVDEVFDSLKLDKEGENVLGSPAFSTWVSYVTEVDGEQYGSIVTSKLETIFGGKLELGRALRTATQNSKKMKPIEDLVFKQWVSAGMTPKRLGTMKGYHPTKDLGCFLEFLRYYDKNILPIYS</sequence>
<dbReference type="GO" id="GO:0043657">
    <property type="term" value="C:host cell"/>
    <property type="evidence" value="ECO:0007669"/>
    <property type="project" value="UniProtKB-SubCell"/>
</dbReference>
<gene>
    <name evidence="1" type="ORF">Plil01_000411700</name>
</gene>
<protein>
    <submittedName>
        <fullName evidence="1">Unnamed protein product</fullName>
    </submittedName>
</protein>
<evidence type="ECO:0000313" key="1">
    <source>
        <dbReference type="EMBL" id="GMF13666.1"/>
    </source>
</evidence>
<name>A0A9W6TK23_9STRA</name>
<dbReference type="EMBL" id="BSXW01000166">
    <property type="protein sequence ID" value="GMF13666.1"/>
    <property type="molecule type" value="Genomic_DNA"/>
</dbReference>